<feature type="transmembrane region" description="Helical" evidence="23">
    <location>
        <begin position="75"/>
        <end position="99"/>
    </location>
</feature>
<dbReference type="GO" id="GO:0046983">
    <property type="term" value="F:protein dimerization activity"/>
    <property type="evidence" value="ECO:0007669"/>
    <property type="project" value="InterPro"/>
</dbReference>
<dbReference type="InterPro" id="IPR004358">
    <property type="entry name" value="Sig_transdc_His_kin-like_C"/>
</dbReference>
<evidence type="ECO:0000256" key="18">
    <source>
        <dbReference type="ARBA" id="ARBA00023012"/>
    </source>
</evidence>
<keyword evidence="26" id="KW-1185">Reference proteome</keyword>
<evidence type="ECO:0000313" key="26">
    <source>
        <dbReference type="Proteomes" id="UP000650466"/>
    </source>
</evidence>
<dbReference type="SUPFAM" id="SSF55874">
    <property type="entry name" value="ATPase domain of HSP90 chaperone/DNA topoisomerase II/histidine kinase"/>
    <property type="match status" value="1"/>
</dbReference>
<dbReference type="InterPro" id="IPR011712">
    <property type="entry name" value="Sig_transdc_His_kin_sub3_dim/P"/>
</dbReference>
<comment type="caution">
    <text evidence="25">The sequence shown here is derived from an EMBL/GenBank/DDBJ whole genome shotgun (WGS) entry which is preliminary data.</text>
</comment>
<dbReference type="Pfam" id="PF07730">
    <property type="entry name" value="HisKA_3"/>
    <property type="match status" value="1"/>
</dbReference>
<evidence type="ECO:0000313" key="25">
    <source>
        <dbReference type="EMBL" id="MBD0383142.1"/>
    </source>
</evidence>
<evidence type="ECO:0000256" key="1">
    <source>
        <dbReference type="ARBA" id="ARBA00000085"/>
    </source>
</evidence>
<comment type="subcellular location">
    <subcellularLocation>
        <location evidence="4">Cell membrane</location>
        <topology evidence="4">Multi-pass membrane protein</topology>
    </subcellularLocation>
    <subcellularLocation>
        <location evidence="3">Cytoplasm</location>
    </subcellularLocation>
</comment>
<evidence type="ECO:0000256" key="6">
    <source>
        <dbReference type="ARBA" id="ARBA00017322"/>
    </source>
</evidence>
<accession>A0A926QM11</accession>
<dbReference type="PRINTS" id="PR00344">
    <property type="entry name" value="BCTRLSENSOR"/>
</dbReference>
<evidence type="ECO:0000256" key="10">
    <source>
        <dbReference type="ARBA" id="ARBA00022679"/>
    </source>
</evidence>
<name>A0A926QM11_9BACL</name>
<keyword evidence="9" id="KW-0963">Cytoplasm</keyword>
<evidence type="ECO:0000256" key="16">
    <source>
        <dbReference type="ARBA" id="ARBA00022989"/>
    </source>
</evidence>
<comment type="catalytic activity">
    <reaction evidence="1">
        <text>ATP + protein L-histidine = ADP + protein N-phospho-L-histidine.</text>
        <dbReference type="EC" id="2.7.13.3"/>
    </reaction>
</comment>
<feature type="transmembrane region" description="Helical" evidence="23">
    <location>
        <begin position="232"/>
        <end position="253"/>
    </location>
</feature>
<dbReference type="Pfam" id="PF02518">
    <property type="entry name" value="HATPase_c"/>
    <property type="match status" value="1"/>
</dbReference>
<keyword evidence="18" id="KW-0902">Two-component regulatory system</keyword>
<dbReference type="CDD" id="cd16917">
    <property type="entry name" value="HATPase_UhpB-NarQ-NarX-like"/>
    <property type="match status" value="1"/>
</dbReference>
<dbReference type="Gene3D" id="1.20.5.1930">
    <property type="match status" value="1"/>
</dbReference>
<evidence type="ECO:0000256" key="9">
    <source>
        <dbReference type="ARBA" id="ARBA00022490"/>
    </source>
</evidence>
<dbReference type="Proteomes" id="UP000650466">
    <property type="component" value="Unassembled WGS sequence"/>
</dbReference>
<evidence type="ECO:0000256" key="5">
    <source>
        <dbReference type="ARBA" id="ARBA00012438"/>
    </source>
</evidence>
<evidence type="ECO:0000256" key="2">
    <source>
        <dbReference type="ARBA" id="ARBA00001966"/>
    </source>
</evidence>
<dbReference type="GO" id="GO:0005737">
    <property type="term" value="C:cytoplasm"/>
    <property type="evidence" value="ECO:0007669"/>
    <property type="project" value="UniProtKB-SubCell"/>
</dbReference>
<dbReference type="InterPro" id="IPR003594">
    <property type="entry name" value="HATPase_dom"/>
</dbReference>
<comment type="cofactor">
    <cofactor evidence="2">
        <name>[4Fe-4S] cluster</name>
        <dbReference type="ChEBI" id="CHEBI:49883"/>
    </cofactor>
</comment>
<comment type="function">
    <text evidence="21">Member of the two-component regulatory system NreB/NreC involved in the control of dissimilatory nitrate/nitrite reduction in response to oxygen. NreB functions as a direct oxygen sensor histidine kinase which is autophosphorylated, in the absence of oxygen, probably at the conserved histidine residue, and transfers its phosphate group probably to a conserved aspartate residue of NreC. NreB/NreC activates the expression of the nitrate (narGHJI) and nitrite (nir) reductase operons, as well as the putative nitrate transporter gene narT.</text>
</comment>
<evidence type="ECO:0000256" key="15">
    <source>
        <dbReference type="ARBA" id="ARBA00022840"/>
    </source>
</evidence>
<evidence type="ECO:0000256" key="21">
    <source>
        <dbReference type="ARBA" id="ARBA00024827"/>
    </source>
</evidence>
<evidence type="ECO:0000256" key="20">
    <source>
        <dbReference type="ARBA" id="ARBA00023136"/>
    </source>
</evidence>
<feature type="transmembrane region" description="Helical" evidence="23">
    <location>
        <begin position="168"/>
        <end position="189"/>
    </location>
</feature>
<keyword evidence="19" id="KW-0411">Iron-sulfur</keyword>
<dbReference type="GO" id="GO:0005524">
    <property type="term" value="F:ATP binding"/>
    <property type="evidence" value="ECO:0007669"/>
    <property type="project" value="UniProtKB-KW"/>
</dbReference>
<dbReference type="InterPro" id="IPR050482">
    <property type="entry name" value="Sensor_HK_TwoCompSys"/>
</dbReference>
<keyword evidence="13" id="KW-0547">Nucleotide-binding</keyword>
<evidence type="ECO:0000256" key="23">
    <source>
        <dbReference type="SAM" id="Phobius"/>
    </source>
</evidence>
<evidence type="ECO:0000256" key="17">
    <source>
        <dbReference type="ARBA" id="ARBA00023004"/>
    </source>
</evidence>
<keyword evidence="8" id="KW-0004">4Fe-4S</keyword>
<dbReference type="RefSeq" id="WP_188176938.1">
    <property type="nucleotide sequence ID" value="NZ_JACVVD010000010.1"/>
</dbReference>
<keyword evidence="10" id="KW-0808">Transferase</keyword>
<dbReference type="PANTHER" id="PTHR24421">
    <property type="entry name" value="NITRATE/NITRITE SENSOR PROTEIN NARX-RELATED"/>
    <property type="match status" value="1"/>
</dbReference>
<gene>
    <name evidence="25" type="ORF">ICC18_23825</name>
</gene>
<dbReference type="AlphaFoldDB" id="A0A926QM11"/>
<evidence type="ECO:0000256" key="19">
    <source>
        <dbReference type="ARBA" id="ARBA00023014"/>
    </source>
</evidence>
<dbReference type="PROSITE" id="PS50109">
    <property type="entry name" value="HIS_KIN"/>
    <property type="match status" value="1"/>
</dbReference>
<evidence type="ECO:0000256" key="4">
    <source>
        <dbReference type="ARBA" id="ARBA00004651"/>
    </source>
</evidence>
<dbReference type="GO" id="GO:0000155">
    <property type="term" value="F:phosphorelay sensor kinase activity"/>
    <property type="evidence" value="ECO:0007669"/>
    <property type="project" value="InterPro"/>
</dbReference>
<evidence type="ECO:0000256" key="14">
    <source>
        <dbReference type="ARBA" id="ARBA00022777"/>
    </source>
</evidence>
<evidence type="ECO:0000256" key="12">
    <source>
        <dbReference type="ARBA" id="ARBA00022723"/>
    </source>
</evidence>
<proteinExistence type="predicted"/>
<feature type="transmembrane region" description="Helical" evidence="23">
    <location>
        <begin position="106"/>
        <end position="122"/>
    </location>
</feature>
<dbReference type="InterPro" id="IPR036890">
    <property type="entry name" value="HATPase_C_sf"/>
</dbReference>
<evidence type="ECO:0000256" key="13">
    <source>
        <dbReference type="ARBA" id="ARBA00022741"/>
    </source>
</evidence>
<feature type="transmembrane region" description="Helical" evidence="23">
    <location>
        <begin position="296"/>
        <end position="321"/>
    </location>
</feature>
<evidence type="ECO:0000259" key="24">
    <source>
        <dbReference type="PROSITE" id="PS50109"/>
    </source>
</evidence>
<dbReference type="GO" id="GO:0046872">
    <property type="term" value="F:metal ion binding"/>
    <property type="evidence" value="ECO:0007669"/>
    <property type="project" value="UniProtKB-KW"/>
</dbReference>
<feature type="domain" description="Histidine kinase" evidence="24">
    <location>
        <begin position="501"/>
        <end position="689"/>
    </location>
</feature>
<organism evidence="25 26">
    <name type="scientific">Paenibacillus sedimenti</name>
    <dbReference type="NCBI Taxonomy" id="2770274"/>
    <lineage>
        <taxon>Bacteria</taxon>
        <taxon>Bacillati</taxon>
        <taxon>Bacillota</taxon>
        <taxon>Bacilli</taxon>
        <taxon>Bacillales</taxon>
        <taxon>Paenibacillaceae</taxon>
        <taxon>Paenibacillus</taxon>
    </lineage>
</organism>
<evidence type="ECO:0000256" key="3">
    <source>
        <dbReference type="ARBA" id="ARBA00004496"/>
    </source>
</evidence>
<dbReference type="EC" id="2.7.13.3" evidence="5"/>
<dbReference type="GO" id="GO:0005886">
    <property type="term" value="C:plasma membrane"/>
    <property type="evidence" value="ECO:0007669"/>
    <property type="project" value="UniProtKB-SubCell"/>
</dbReference>
<sequence>MDRIRSRGLHRSLNVAVHLAWWLAAILSVYVSIFSHWYGIGAYNVPCSGDGCVSYFQLNAEQFAQIGKLGLTPELFGGLTVILLAIQNLSSWAVGFLLYRYGWKDIYCVTASLLLIVTGTIFSTDDMLFDDASLLKTGFIILNTFGSMYIFFLFLFPYGKFVPRWTMIPALVWVLIMVTSILLPVFPFLNSGLWPPLIRNAYMLTMHGLVVAAQFVRYFQTASVEQRRQIQWFAWGMACYSVGGVFGALEPVVDNGITRLICQCIMYSGLLFMPFSIGIVVLETRLRHMSIAFNRTLVYIVLSTMTVLFYAMIVGICGVMLQGKVNMVIALLATGLVAVMFHPLREKVQKAVNHLVYGERDDPYKVLSGLTERLESALTQRSLLSSIVENAAHALRLPYVAIEAQTERGTEKLASYGDNKYAAGQVSSIPLNVQGEPVGKLILGIDDLHGALPPDKRHLLDDLIRQVSIAVQAERLTSELHRSRERLVTAREEERRRLRRDLHDGLGSGLASMMLRLDEALLLHEAEPDKSRLALELVQAQMRAAIADIRRLVYALRPPALDEFGLAFAMQELAMQLEDPSMRVTLDGFDRGLQLHAAAEVALYRIAQEALTNAVRHAGASECVIRLRAEGDLLHVDITDNGCGLPQQPKPGIGIRSMRERAEELGGTFVIRSEPGQGTQISIQLPVLEGGDSHAGSGEAENLAG</sequence>
<dbReference type="SMART" id="SM00387">
    <property type="entry name" value="HATPase_c"/>
    <property type="match status" value="1"/>
</dbReference>
<keyword evidence="12" id="KW-0479">Metal-binding</keyword>
<keyword evidence="11 23" id="KW-0812">Transmembrane</keyword>
<feature type="transmembrane region" description="Helical" evidence="23">
    <location>
        <begin position="12"/>
        <end position="33"/>
    </location>
</feature>
<keyword evidence="17" id="KW-0408">Iron</keyword>
<feature type="transmembrane region" description="Helical" evidence="23">
    <location>
        <begin position="265"/>
        <end position="284"/>
    </location>
</feature>
<keyword evidence="20 23" id="KW-0472">Membrane</keyword>
<evidence type="ECO:0000256" key="8">
    <source>
        <dbReference type="ARBA" id="ARBA00022485"/>
    </source>
</evidence>
<reference evidence="25" key="1">
    <citation type="submission" date="2020-09" db="EMBL/GenBank/DDBJ databases">
        <title>Draft Genome Sequence of Paenibacillus sp. WST5.</title>
        <authorList>
            <person name="Bao Z."/>
        </authorList>
    </citation>
    <scope>NUCLEOTIDE SEQUENCE</scope>
    <source>
        <strain evidence="25">WST5</strain>
    </source>
</reference>
<dbReference type="PANTHER" id="PTHR24421:SF37">
    <property type="entry name" value="SENSOR HISTIDINE KINASE NARS"/>
    <property type="match status" value="1"/>
</dbReference>
<keyword evidence="16 23" id="KW-1133">Transmembrane helix</keyword>
<dbReference type="EMBL" id="JACVVD010000010">
    <property type="protein sequence ID" value="MBD0383142.1"/>
    <property type="molecule type" value="Genomic_DNA"/>
</dbReference>
<feature type="transmembrane region" description="Helical" evidence="23">
    <location>
        <begin position="134"/>
        <end position="156"/>
    </location>
</feature>
<feature type="transmembrane region" description="Helical" evidence="23">
    <location>
        <begin position="201"/>
        <end position="220"/>
    </location>
</feature>
<evidence type="ECO:0000256" key="22">
    <source>
        <dbReference type="ARBA" id="ARBA00030800"/>
    </source>
</evidence>
<keyword evidence="15" id="KW-0067">ATP-binding</keyword>
<dbReference type="GO" id="GO:0051539">
    <property type="term" value="F:4 iron, 4 sulfur cluster binding"/>
    <property type="evidence" value="ECO:0007669"/>
    <property type="project" value="UniProtKB-KW"/>
</dbReference>
<evidence type="ECO:0000256" key="7">
    <source>
        <dbReference type="ARBA" id="ARBA00022475"/>
    </source>
</evidence>
<dbReference type="InterPro" id="IPR005467">
    <property type="entry name" value="His_kinase_dom"/>
</dbReference>
<protein>
    <recommendedName>
        <fullName evidence="6">Oxygen sensor histidine kinase NreB</fullName>
        <ecNumber evidence="5">2.7.13.3</ecNumber>
    </recommendedName>
    <alternativeName>
        <fullName evidence="22">Nitrogen regulation protein B</fullName>
    </alternativeName>
</protein>
<keyword evidence="7" id="KW-1003">Cell membrane</keyword>
<dbReference type="Gene3D" id="3.30.565.10">
    <property type="entry name" value="Histidine kinase-like ATPase, C-terminal domain"/>
    <property type="match status" value="1"/>
</dbReference>
<keyword evidence="14" id="KW-0418">Kinase</keyword>
<evidence type="ECO:0000256" key="11">
    <source>
        <dbReference type="ARBA" id="ARBA00022692"/>
    </source>
</evidence>